<sequence length="267" mass="29161">MADVIIVASVLGAIVWIFKVLLGWLMEQAWFKAAWAKTWVRVGFYMAAVILASLIGPLLGWWLTPSTTEAAVASKVEPASVSGISKLRSLALEGALVARLDGKTSSHRLIKLTPPSAAQVVGVMTALKVKTFKDASNGNPTFEDAKIVEEQSTSVMTKKTRLDIGGNTVATSSLEDMEMPYEMQSLSSLDAQTDILLISTWIGGNACESEKQVLLLRDGDQLQATNPFGRCLMSWYDDTERGMTYFTYQANGDRSLEVFVLDQVPNK</sequence>
<feature type="transmembrane region" description="Helical" evidence="1">
    <location>
        <begin position="38"/>
        <end position="63"/>
    </location>
</feature>
<evidence type="ECO:0000313" key="3">
    <source>
        <dbReference type="Proteomes" id="UP001629246"/>
    </source>
</evidence>
<keyword evidence="1" id="KW-1133">Transmembrane helix</keyword>
<comment type="caution">
    <text evidence="2">The sequence shown here is derived from an EMBL/GenBank/DDBJ whole genome shotgun (WGS) entry which is preliminary data.</text>
</comment>
<evidence type="ECO:0000256" key="1">
    <source>
        <dbReference type="SAM" id="Phobius"/>
    </source>
</evidence>
<dbReference type="RefSeq" id="WP_408158233.1">
    <property type="nucleotide sequence ID" value="NZ_JAQQFM010000005.1"/>
</dbReference>
<dbReference type="Proteomes" id="UP001629246">
    <property type="component" value="Unassembled WGS sequence"/>
</dbReference>
<organism evidence="2 3">
    <name type="scientific">Herbaspirillum lusitanum</name>
    <dbReference type="NCBI Taxonomy" id="213312"/>
    <lineage>
        <taxon>Bacteria</taxon>
        <taxon>Pseudomonadati</taxon>
        <taxon>Pseudomonadota</taxon>
        <taxon>Betaproteobacteria</taxon>
        <taxon>Burkholderiales</taxon>
        <taxon>Oxalobacteraceae</taxon>
        <taxon>Herbaspirillum</taxon>
    </lineage>
</organism>
<dbReference type="EMBL" id="JAQQFM010000005">
    <property type="protein sequence ID" value="MFL9925045.1"/>
    <property type="molecule type" value="Genomic_DNA"/>
</dbReference>
<accession>A0ABW9A9I1</accession>
<feature type="transmembrane region" description="Helical" evidence="1">
    <location>
        <begin position="6"/>
        <end position="26"/>
    </location>
</feature>
<name>A0ABW9A9I1_9BURK</name>
<keyword evidence="3" id="KW-1185">Reference proteome</keyword>
<keyword evidence="1" id="KW-0812">Transmembrane</keyword>
<reference evidence="2 3" key="1">
    <citation type="journal article" date="2024" name="Chem. Sci.">
        <title>Discovery of megapolipeptins by genome mining of a Burkholderiales bacteria collection.</title>
        <authorList>
            <person name="Paulo B.S."/>
            <person name="Recchia M.J.J."/>
            <person name="Lee S."/>
            <person name="Fergusson C.H."/>
            <person name="Romanowski S.B."/>
            <person name="Hernandez A."/>
            <person name="Krull N."/>
            <person name="Liu D.Y."/>
            <person name="Cavanagh H."/>
            <person name="Bos A."/>
            <person name="Gray C.A."/>
            <person name="Murphy B.T."/>
            <person name="Linington R.G."/>
            <person name="Eustaquio A.S."/>
        </authorList>
    </citation>
    <scope>NUCLEOTIDE SEQUENCE [LARGE SCALE GENOMIC DNA]</scope>
    <source>
        <strain evidence="2 3">RL21-008-BIB-A</strain>
    </source>
</reference>
<gene>
    <name evidence="2" type="ORF">PQR62_12275</name>
</gene>
<proteinExistence type="predicted"/>
<keyword evidence="1" id="KW-0472">Membrane</keyword>
<protein>
    <submittedName>
        <fullName evidence="2">Uncharacterized protein</fullName>
    </submittedName>
</protein>
<evidence type="ECO:0000313" key="2">
    <source>
        <dbReference type="EMBL" id="MFL9925045.1"/>
    </source>
</evidence>